<gene>
    <name evidence="1" type="ORF">MVEN_02194300</name>
</gene>
<accession>A0A8H6X6F9</accession>
<keyword evidence="2" id="KW-1185">Reference proteome</keyword>
<reference evidence="1" key="1">
    <citation type="submission" date="2020-05" db="EMBL/GenBank/DDBJ databases">
        <title>Mycena genomes resolve the evolution of fungal bioluminescence.</title>
        <authorList>
            <person name="Tsai I.J."/>
        </authorList>
    </citation>
    <scope>NUCLEOTIDE SEQUENCE</scope>
    <source>
        <strain evidence="1">CCC161011</strain>
    </source>
</reference>
<name>A0A8H6X6F9_9AGAR</name>
<comment type="caution">
    <text evidence="1">The sequence shown here is derived from an EMBL/GenBank/DDBJ whole genome shotgun (WGS) entry which is preliminary data.</text>
</comment>
<dbReference type="EMBL" id="JACAZI010000024">
    <property type="protein sequence ID" value="KAF7335415.1"/>
    <property type="molecule type" value="Genomic_DNA"/>
</dbReference>
<sequence>MHHALTISEIVHHIFKEILDRYDSPNGPALAALARICFALHDTALDLLWDVQPSLKNFLNCFPSGLMFEAEMEASHLSSEEWYIKSNFASRPVKDLFISRAGTEEDWEQPLFYSNRIKRLVVSDDEFWILSSAAFQKLCMTIPGGAHIFPNLASLRMQIKIIGSVQHCLALLTTTLPFLEECSSSLTVVSLSFPDTSLLDSVSRVVQNMRRIEDLAVDNLNEAALTHLAGLRSLKTLRLNNSVIENHLPATNTSLPDIDQTTRSPHFSPSILAAPLPNV</sequence>
<evidence type="ECO:0000313" key="1">
    <source>
        <dbReference type="EMBL" id="KAF7335415.1"/>
    </source>
</evidence>
<evidence type="ECO:0008006" key="3">
    <source>
        <dbReference type="Google" id="ProtNLM"/>
    </source>
</evidence>
<dbReference type="AlphaFoldDB" id="A0A8H6X6F9"/>
<proteinExistence type="predicted"/>
<dbReference type="OrthoDB" id="3067012at2759"/>
<protein>
    <recommendedName>
        <fullName evidence="3">F-box domain-containing protein</fullName>
    </recommendedName>
</protein>
<organism evidence="1 2">
    <name type="scientific">Mycena venus</name>
    <dbReference type="NCBI Taxonomy" id="2733690"/>
    <lineage>
        <taxon>Eukaryota</taxon>
        <taxon>Fungi</taxon>
        <taxon>Dikarya</taxon>
        <taxon>Basidiomycota</taxon>
        <taxon>Agaricomycotina</taxon>
        <taxon>Agaricomycetes</taxon>
        <taxon>Agaricomycetidae</taxon>
        <taxon>Agaricales</taxon>
        <taxon>Marasmiineae</taxon>
        <taxon>Mycenaceae</taxon>
        <taxon>Mycena</taxon>
    </lineage>
</organism>
<dbReference type="Proteomes" id="UP000620124">
    <property type="component" value="Unassembled WGS sequence"/>
</dbReference>
<evidence type="ECO:0000313" key="2">
    <source>
        <dbReference type="Proteomes" id="UP000620124"/>
    </source>
</evidence>